<evidence type="ECO:0000313" key="4">
    <source>
        <dbReference type="Proteomes" id="UP000019375"/>
    </source>
</evidence>
<dbReference type="GO" id="GO:0000981">
    <property type="term" value="F:DNA-binding transcription factor activity, RNA polymerase II-specific"/>
    <property type="evidence" value="ECO:0007669"/>
    <property type="project" value="UniProtKB-ARBA"/>
</dbReference>
<dbReference type="PROSITE" id="PS51299">
    <property type="entry name" value="HTH_APSES"/>
    <property type="match status" value="1"/>
</dbReference>
<dbReference type="Gene3D" id="3.10.260.10">
    <property type="entry name" value="Transcription regulator HTH, APSES-type DNA-binding domain"/>
    <property type="match status" value="1"/>
</dbReference>
<dbReference type="SUPFAM" id="SSF54616">
    <property type="entry name" value="DNA-binding domain of Mlu1-box binding protein MBP1"/>
    <property type="match status" value="1"/>
</dbReference>
<evidence type="ECO:0000313" key="3">
    <source>
        <dbReference type="EMBL" id="CDF88165.1"/>
    </source>
</evidence>
<evidence type="ECO:0000259" key="2">
    <source>
        <dbReference type="PROSITE" id="PS51299"/>
    </source>
</evidence>
<dbReference type="InterPro" id="IPR036887">
    <property type="entry name" value="HTH_APSES_sf"/>
</dbReference>
<dbReference type="EMBL" id="HG316455">
    <property type="protein sequence ID" value="CDF88165.1"/>
    <property type="molecule type" value="Genomic_DNA"/>
</dbReference>
<dbReference type="GO" id="GO:0030907">
    <property type="term" value="C:MBF transcription complex"/>
    <property type="evidence" value="ECO:0007669"/>
    <property type="project" value="TreeGrafter"/>
</dbReference>
<dbReference type="AlphaFoldDB" id="A0A8J2T2B4"/>
<reference evidence="4" key="1">
    <citation type="journal article" date="2013" name="Genome Announc.">
        <title>Genome sequence of the food spoilage yeast Zygosaccharomyces bailii CLIB 213(T).</title>
        <authorList>
            <person name="Galeote V."/>
            <person name="Bigey F."/>
            <person name="Devillers H."/>
            <person name="Neuveglise C."/>
            <person name="Dequin S."/>
        </authorList>
    </citation>
    <scope>NUCLEOTIDE SEQUENCE [LARGE SCALE GENOMIC DNA]</scope>
    <source>
        <strain evidence="4">CLIB 213 / ATCC 58445 / CBS 680 / CCRC 21525 / NBRC 1098 / NCYC 1416 / NRRL Y-2227</strain>
    </source>
</reference>
<name>A0A8J2T2B4_ZYGB2</name>
<organism evidence="3 4">
    <name type="scientific">Zygosaccharomyces bailii (strain CLIB 213 / ATCC 58445 / CBS 680 / BCRC 21525 / NBRC 1098 / NCYC 1416 / NRRL Y-2227)</name>
    <dbReference type="NCBI Taxonomy" id="1333698"/>
    <lineage>
        <taxon>Eukaryota</taxon>
        <taxon>Fungi</taxon>
        <taxon>Dikarya</taxon>
        <taxon>Ascomycota</taxon>
        <taxon>Saccharomycotina</taxon>
        <taxon>Saccharomycetes</taxon>
        <taxon>Saccharomycetales</taxon>
        <taxon>Saccharomycetaceae</taxon>
        <taxon>Zygosaccharomyces</taxon>
    </lineage>
</organism>
<accession>A0A8J2T2B4</accession>
<dbReference type="GO" id="GO:0033309">
    <property type="term" value="C:SBF transcription complex"/>
    <property type="evidence" value="ECO:0007669"/>
    <property type="project" value="TreeGrafter"/>
</dbReference>
<keyword evidence="4" id="KW-1185">Reference proteome</keyword>
<dbReference type="OrthoDB" id="5562739at2759"/>
<feature type="domain" description="HTH APSES-type" evidence="2">
    <location>
        <begin position="205"/>
        <end position="317"/>
    </location>
</feature>
<dbReference type="PANTHER" id="PTHR43828">
    <property type="entry name" value="ASPARAGINASE"/>
    <property type="match status" value="1"/>
</dbReference>
<dbReference type="InterPro" id="IPR051642">
    <property type="entry name" value="SWI6-like"/>
</dbReference>
<evidence type="ECO:0000256" key="1">
    <source>
        <dbReference type="SAM" id="MobiDB-lite"/>
    </source>
</evidence>
<dbReference type="GO" id="GO:0003677">
    <property type="term" value="F:DNA binding"/>
    <property type="evidence" value="ECO:0007669"/>
    <property type="project" value="InterPro"/>
</dbReference>
<proteinExistence type="predicted"/>
<feature type="region of interest" description="Disordered" evidence="1">
    <location>
        <begin position="467"/>
        <end position="496"/>
    </location>
</feature>
<dbReference type="InterPro" id="IPR003163">
    <property type="entry name" value="Tscrpt_reg_HTH_APSES-type"/>
</dbReference>
<dbReference type="PANTHER" id="PTHR43828:SF5">
    <property type="entry name" value="TRANSCRIPTIONAL REPRESSOR XBP1"/>
    <property type="match status" value="1"/>
</dbReference>
<sequence>MYRIHQFDLNGVQLSSSPLDDYQRLYFATLLSLPPEQQPNVDIRKVAYKSNVAEMFGPRANRSNVLECFEYQLPDVRGGWPRFSLDPDTSSRLKLHEGGVLRGVVQAEANDAMEDSLTKNQQFKLRKLGHTLRSRLINPNNCVLWTHDSGYVFLTGIWRLYQDVMRGLATMERVDGSAVAAGVCREELEYITTQAFYDGHSPERKRRRHSSGGELGPAVTSTAYSDLHWNGLSSDLKRQLVDTYRVHLEKSGVPYSEAAKVSLSDVMQRIRGGYIKIQGTWLPLEMARIICTWFCFPIRFLLVPIFGPDFPAQCEAARGHALAGVPRGRSMSWDSGLGASNGGSNYSRVAMAGHSERLPPISTIIDSLDRYSQERRETQPTVQTLSHLASFYNTHGHKYSYPGVATQQREWRRPSWEESRRGSVASRRDSTGARNGSWDYEFKYEPVHGARSVSKRAALELQRVEPRVTGLGQMKPHGVGKPSLSHESPVASSERL</sequence>
<gene>
    <name evidence="3" type="ORF">BN860_03796g</name>
</gene>
<feature type="region of interest" description="Disordered" evidence="1">
    <location>
        <begin position="403"/>
        <end position="437"/>
    </location>
</feature>
<dbReference type="Proteomes" id="UP000019375">
    <property type="component" value="Unassembled WGS sequence"/>
</dbReference>
<feature type="compositionally biased region" description="Basic and acidic residues" evidence="1">
    <location>
        <begin position="409"/>
        <end position="431"/>
    </location>
</feature>
<protein>
    <submittedName>
        <fullName evidence="3">BN860_03796g1_1</fullName>
    </submittedName>
</protein>